<dbReference type="AlphaFoldDB" id="A0AB39XFJ2"/>
<reference evidence="1" key="1">
    <citation type="submission" date="2024-08" db="EMBL/GenBank/DDBJ databases">
        <authorList>
            <person name="Chaddad Z."/>
            <person name="Lamrabet M."/>
            <person name="Bouhnik O."/>
            <person name="Alami S."/>
            <person name="Wipf D."/>
            <person name="Courty P.E."/>
            <person name="Missbah El Idrissi M."/>
        </authorList>
    </citation>
    <scope>NUCLEOTIDE SEQUENCE</scope>
    <source>
        <strain evidence="1">LLZ17</strain>
    </source>
</reference>
<accession>A0AB39XFJ2</accession>
<dbReference type="RefSeq" id="WP_369721069.1">
    <property type="nucleotide sequence ID" value="NZ_CP165734.1"/>
</dbReference>
<sequence>MHTARSVEFKDPPDYRKSIQRWWSTLQRNSMRDFISDALLRYCRALDLHEADAALLGVWQVLEKLMGTDRYDLLIDRLVRIFRDHDDARLIAAHIRLRRNQTVHSDHSISKEADAILVQAEMLAGQTIFFLLRNADQFQSLGEFHDFLDLPLDEERLQRRQKLSKFFIKYQNRT</sequence>
<name>A0AB39XFJ2_9BRAD</name>
<gene>
    <name evidence="1" type="ORF">AB8Z38_28910</name>
</gene>
<dbReference type="EMBL" id="CP165734">
    <property type="protein sequence ID" value="XDV56628.1"/>
    <property type="molecule type" value="Genomic_DNA"/>
</dbReference>
<proteinExistence type="predicted"/>
<protein>
    <recommendedName>
        <fullName evidence="2">Apea-like HEPN domain-containing protein</fullName>
    </recommendedName>
</protein>
<evidence type="ECO:0008006" key="2">
    <source>
        <dbReference type="Google" id="ProtNLM"/>
    </source>
</evidence>
<organism evidence="1">
    <name type="scientific">Bradyrhizobium sp. LLZ17</name>
    <dbReference type="NCBI Taxonomy" id="3239388"/>
    <lineage>
        <taxon>Bacteria</taxon>
        <taxon>Pseudomonadati</taxon>
        <taxon>Pseudomonadota</taxon>
        <taxon>Alphaproteobacteria</taxon>
        <taxon>Hyphomicrobiales</taxon>
        <taxon>Nitrobacteraceae</taxon>
        <taxon>Bradyrhizobium</taxon>
    </lineage>
</organism>
<evidence type="ECO:0000313" key="1">
    <source>
        <dbReference type="EMBL" id="XDV56628.1"/>
    </source>
</evidence>